<comment type="caution">
    <text evidence="4">The sequence shown here is derived from an EMBL/GenBank/DDBJ whole genome shotgun (WGS) entry which is preliminary data.</text>
</comment>
<dbReference type="InterPro" id="IPR027417">
    <property type="entry name" value="P-loop_NTPase"/>
</dbReference>
<dbReference type="GO" id="GO:0005524">
    <property type="term" value="F:ATP binding"/>
    <property type="evidence" value="ECO:0007669"/>
    <property type="project" value="UniProtKB-KW"/>
</dbReference>
<evidence type="ECO:0000313" key="4">
    <source>
        <dbReference type="EMBL" id="GAF71964.1"/>
    </source>
</evidence>
<feature type="domain" description="Bacterial type II secretion system protein E" evidence="3">
    <location>
        <begin position="4"/>
        <end position="133"/>
    </location>
</feature>
<evidence type="ECO:0000259" key="3">
    <source>
        <dbReference type="Pfam" id="PF00437"/>
    </source>
</evidence>
<reference evidence="4" key="1">
    <citation type="journal article" date="2014" name="Front. Microbiol.">
        <title>High frequency of phylogenetically diverse reductive dehalogenase-homologous genes in deep subseafloor sedimentary metagenomes.</title>
        <authorList>
            <person name="Kawai M."/>
            <person name="Futagami T."/>
            <person name="Toyoda A."/>
            <person name="Takaki Y."/>
            <person name="Nishi S."/>
            <person name="Hori S."/>
            <person name="Arai W."/>
            <person name="Tsubouchi T."/>
            <person name="Morono Y."/>
            <person name="Uchiyama I."/>
            <person name="Ito T."/>
            <person name="Fujiyama A."/>
            <person name="Inagaki F."/>
            <person name="Takami H."/>
        </authorList>
    </citation>
    <scope>NUCLEOTIDE SEQUENCE</scope>
    <source>
        <strain evidence="4">Expedition CK06-06</strain>
    </source>
</reference>
<dbReference type="SUPFAM" id="SSF52540">
    <property type="entry name" value="P-loop containing nucleoside triphosphate hydrolases"/>
    <property type="match status" value="1"/>
</dbReference>
<dbReference type="InterPro" id="IPR001482">
    <property type="entry name" value="T2SS/T4SS_dom"/>
</dbReference>
<dbReference type="EMBL" id="BARS01009248">
    <property type="protein sequence ID" value="GAF71964.1"/>
    <property type="molecule type" value="Genomic_DNA"/>
</dbReference>
<dbReference type="PANTHER" id="PTHR30258:SF3">
    <property type="entry name" value="SLL1921 PROTEIN"/>
    <property type="match status" value="1"/>
</dbReference>
<dbReference type="GO" id="GO:0005886">
    <property type="term" value="C:plasma membrane"/>
    <property type="evidence" value="ECO:0007669"/>
    <property type="project" value="TreeGrafter"/>
</dbReference>
<dbReference type="AlphaFoldDB" id="X0RT12"/>
<proteinExistence type="predicted"/>
<dbReference type="GO" id="GO:0016887">
    <property type="term" value="F:ATP hydrolysis activity"/>
    <property type="evidence" value="ECO:0007669"/>
    <property type="project" value="TreeGrafter"/>
</dbReference>
<evidence type="ECO:0000256" key="1">
    <source>
        <dbReference type="ARBA" id="ARBA00022741"/>
    </source>
</evidence>
<name>X0RT12_9ZZZZ</name>
<keyword evidence="2" id="KW-0067">ATP-binding</keyword>
<feature type="non-terminal residue" evidence="4">
    <location>
        <position position="1"/>
    </location>
</feature>
<dbReference type="PANTHER" id="PTHR30258">
    <property type="entry name" value="TYPE II SECRETION SYSTEM PROTEIN GSPE-RELATED"/>
    <property type="match status" value="1"/>
</dbReference>
<accession>X0RT12</accession>
<evidence type="ECO:0000256" key="2">
    <source>
        <dbReference type="ARBA" id="ARBA00022840"/>
    </source>
</evidence>
<organism evidence="4">
    <name type="scientific">marine sediment metagenome</name>
    <dbReference type="NCBI Taxonomy" id="412755"/>
    <lineage>
        <taxon>unclassified sequences</taxon>
        <taxon>metagenomes</taxon>
        <taxon>ecological metagenomes</taxon>
    </lineage>
</organism>
<protein>
    <recommendedName>
        <fullName evidence="3">Bacterial type II secretion system protein E domain-containing protein</fullName>
    </recommendedName>
</protein>
<dbReference type="Pfam" id="PF00437">
    <property type="entry name" value="T2SSE"/>
    <property type="match status" value="1"/>
</dbReference>
<gene>
    <name evidence="4" type="ORF">S01H1_17430</name>
</gene>
<dbReference type="Gene3D" id="3.40.50.300">
    <property type="entry name" value="P-loop containing nucleotide triphosphate hydrolases"/>
    <property type="match status" value="1"/>
</dbReference>
<sequence length="150" mass="16934">SPFSLGIAPFLVASALLGTIAQRLIRTICPKCKQSYQPSSEEFDLLFAPSQERENTQLYKGNGCDYCYQTGYYGRKSIYEILSVSSEIRKMIAESASKDIIVRQAIKDGMRALSQNGIREVINGTTTLEELKRFIEVREDDDSIRVHSKK</sequence>
<keyword evidence="1" id="KW-0547">Nucleotide-binding</keyword>